<dbReference type="STRING" id="3218.A0A2K1KBQ4"/>
<dbReference type="InterPro" id="IPR001849">
    <property type="entry name" value="PH_domain"/>
</dbReference>
<organism evidence="2">
    <name type="scientific">Physcomitrium patens</name>
    <name type="common">Spreading-leaved earth moss</name>
    <name type="synonym">Physcomitrella patens</name>
    <dbReference type="NCBI Taxonomy" id="3218"/>
    <lineage>
        <taxon>Eukaryota</taxon>
        <taxon>Viridiplantae</taxon>
        <taxon>Streptophyta</taxon>
        <taxon>Embryophyta</taxon>
        <taxon>Bryophyta</taxon>
        <taxon>Bryophytina</taxon>
        <taxon>Bryopsida</taxon>
        <taxon>Funariidae</taxon>
        <taxon>Funariales</taxon>
        <taxon>Funariaceae</taxon>
        <taxon>Physcomitrium</taxon>
    </lineage>
</organism>
<evidence type="ECO:0000313" key="2">
    <source>
        <dbReference type="EMBL" id="PNR51215.1"/>
    </source>
</evidence>
<reference evidence="2 4" key="1">
    <citation type="journal article" date="2008" name="Science">
        <title>The Physcomitrella genome reveals evolutionary insights into the conquest of land by plants.</title>
        <authorList>
            <person name="Rensing S."/>
            <person name="Lang D."/>
            <person name="Zimmer A."/>
            <person name="Terry A."/>
            <person name="Salamov A."/>
            <person name="Shapiro H."/>
            <person name="Nishiyama T."/>
            <person name="Perroud P.-F."/>
            <person name="Lindquist E."/>
            <person name="Kamisugi Y."/>
            <person name="Tanahashi T."/>
            <person name="Sakakibara K."/>
            <person name="Fujita T."/>
            <person name="Oishi K."/>
            <person name="Shin-I T."/>
            <person name="Kuroki Y."/>
            <person name="Toyoda A."/>
            <person name="Suzuki Y."/>
            <person name="Hashimoto A."/>
            <person name="Yamaguchi K."/>
            <person name="Sugano A."/>
            <person name="Kohara Y."/>
            <person name="Fujiyama A."/>
            <person name="Anterola A."/>
            <person name="Aoki S."/>
            <person name="Ashton N."/>
            <person name="Barbazuk W.B."/>
            <person name="Barker E."/>
            <person name="Bennetzen J."/>
            <person name="Bezanilla M."/>
            <person name="Blankenship R."/>
            <person name="Cho S.H."/>
            <person name="Dutcher S."/>
            <person name="Estelle M."/>
            <person name="Fawcett J.A."/>
            <person name="Gundlach H."/>
            <person name="Hanada K."/>
            <person name="Heyl A."/>
            <person name="Hicks K.A."/>
            <person name="Hugh J."/>
            <person name="Lohr M."/>
            <person name="Mayer K."/>
            <person name="Melkozernov A."/>
            <person name="Murata T."/>
            <person name="Nelson D."/>
            <person name="Pils B."/>
            <person name="Prigge M."/>
            <person name="Reiss B."/>
            <person name="Renner T."/>
            <person name="Rombauts S."/>
            <person name="Rushton P."/>
            <person name="Sanderfoot A."/>
            <person name="Schween G."/>
            <person name="Shiu S.-H."/>
            <person name="Stueber K."/>
            <person name="Theodoulou F.L."/>
            <person name="Tu H."/>
            <person name="Van de Peer Y."/>
            <person name="Verrier P.J."/>
            <person name="Waters E."/>
            <person name="Wood A."/>
            <person name="Yang L."/>
            <person name="Cove D."/>
            <person name="Cuming A."/>
            <person name="Hasebe M."/>
            <person name="Lucas S."/>
            <person name="Mishler D.B."/>
            <person name="Reski R."/>
            <person name="Grigoriev I."/>
            <person name="Quatrano R.S."/>
            <person name="Boore J.L."/>
        </authorList>
    </citation>
    <scope>NUCLEOTIDE SEQUENCE [LARGE SCALE GENOMIC DNA]</scope>
    <source>
        <strain evidence="3 4">cv. Gransden 2004</strain>
    </source>
</reference>
<proteinExistence type="predicted"/>
<dbReference type="EnsemblPlants" id="Pp3c7_14860V3.1">
    <property type="protein sequence ID" value="Pp3c7_14860V3.1"/>
    <property type="gene ID" value="Pp3c7_14860"/>
</dbReference>
<dbReference type="InterPro" id="IPR011993">
    <property type="entry name" value="PH-like_dom_sf"/>
</dbReference>
<dbReference type="InParanoid" id="A0A2K1KBQ4"/>
<dbReference type="Pfam" id="PF00169">
    <property type="entry name" value="PH"/>
    <property type="match status" value="1"/>
</dbReference>
<dbReference type="Proteomes" id="UP000006727">
    <property type="component" value="Chromosome 7"/>
</dbReference>
<name>A0A2K1KBQ4_PHYPA</name>
<feature type="domain" description="PH" evidence="1">
    <location>
        <begin position="12"/>
        <end position="119"/>
    </location>
</feature>
<sequence>MELQNQAMLWSEPELVGWVEKRVDKSLIWNRRFFLLQGPFLFYYIKNTDILTTVPVGVIPLEGAFIKDGDDTDTGRRFCFHLRLEPEVASFAKFASYHISAPSQEAKMVWMHAVQLASFSRPFLLGELQVVREKASHFESLLSKSPSNRKELQRRQGHETSVLQKEIERVTKAYMKLKEETMQTFADAEKYKKDAIKALAVWEIYTDYISGTKLEHME</sequence>
<dbReference type="SMART" id="SM00233">
    <property type="entry name" value="PH"/>
    <property type="match status" value="1"/>
</dbReference>
<dbReference type="Gene3D" id="2.30.29.30">
    <property type="entry name" value="Pleckstrin-homology domain (PH domain)/Phosphotyrosine-binding domain (PTB)"/>
    <property type="match status" value="1"/>
</dbReference>
<dbReference type="PROSITE" id="PS50003">
    <property type="entry name" value="PH_DOMAIN"/>
    <property type="match status" value="1"/>
</dbReference>
<evidence type="ECO:0000313" key="3">
    <source>
        <dbReference type="EnsemblPlants" id="Pp3c7_14860V3.1"/>
    </source>
</evidence>
<accession>A0A2K1KBQ4</accession>
<evidence type="ECO:0000259" key="1">
    <source>
        <dbReference type="PROSITE" id="PS50003"/>
    </source>
</evidence>
<dbReference type="EMBL" id="ABEU02000007">
    <property type="protein sequence ID" value="PNR51215.1"/>
    <property type="molecule type" value="Genomic_DNA"/>
</dbReference>
<dbReference type="Gramene" id="Pp3c7_14860V3.1">
    <property type="protein sequence ID" value="Pp3c7_14860V3.1"/>
    <property type="gene ID" value="Pp3c7_14860"/>
</dbReference>
<dbReference type="AlphaFoldDB" id="A0A2K1KBQ4"/>
<keyword evidence="4" id="KW-1185">Reference proteome</keyword>
<gene>
    <name evidence="2" type="ORF">PHYPA_010401</name>
</gene>
<protein>
    <recommendedName>
        <fullName evidence="1">PH domain-containing protein</fullName>
    </recommendedName>
</protein>
<evidence type="ECO:0000313" key="4">
    <source>
        <dbReference type="Proteomes" id="UP000006727"/>
    </source>
</evidence>
<dbReference type="SUPFAM" id="SSF50729">
    <property type="entry name" value="PH domain-like"/>
    <property type="match status" value="1"/>
</dbReference>
<dbReference type="PaxDb" id="3218-PP1S264_2V6.1"/>
<reference evidence="2 4" key="2">
    <citation type="journal article" date="2018" name="Plant J.">
        <title>The Physcomitrella patens chromosome-scale assembly reveals moss genome structure and evolution.</title>
        <authorList>
            <person name="Lang D."/>
            <person name="Ullrich K.K."/>
            <person name="Murat F."/>
            <person name="Fuchs J."/>
            <person name="Jenkins J."/>
            <person name="Haas F.B."/>
            <person name="Piednoel M."/>
            <person name="Gundlach H."/>
            <person name="Van Bel M."/>
            <person name="Meyberg R."/>
            <person name="Vives C."/>
            <person name="Morata J."/>
            <person name="Symeonidi A."/>
            <person name="Hiss M."/>
            <person name="Muchero W."/>
            <person name="Kamisugi Y."/>
            <person name="Saleh O."/>
            <person name="Blanc G."/>
            <person name="Decker E.L."/>
            <person name="van Gessel N."/>
            <person name="Grimwood J."/>
            <person name="Hayes R.D."/>
            <person name="Graham S.W."/>
            <person name="Gunter L.E."/>
            <person name="McDaniel S.F."/>
            <person name="Hoernstein S.N.W."/>
            <person name="Larsson A."/>
            <person name="Li F.W."/>
            <person name="Perroud P.F."/>
            <person name="Phillips J."/>
            <person name="Ranjan P."/>
            <person name="Rokshar D.S."/>
            <person name="Rothfels C.J."/>
            <person name="Schneider L."/>
            <person name="Shu S."/>
            <person name="Stevenson D.W."/>
            <person name="Thummler F."/>
            <person name="Tillich M."/>
            <person name="Villarreal Aguilar J.C."/>
            <person name="Widiez T."/>
            <person name="Wong G.K."/>
            <person name="Wymore A."/>
            <person name="Zhang Y."/>
            <person name="Zimmer A.D."/>
            <person name="Quatrano R.S."/>
            <person name="Mayer K.F.X."/>
            <person name="Goodstein D."/>
            <person name="Casacuberta J.M."/>
            <person name="Vandepoele K."/>
            <person name="Reski R."/>
            <person name="Cuming A.C."/>
            <person name="Tuskan G.A."/>
            <person name="Maumus F."/>
            <person name="Salse J."/>
            <person name="Schmutz J."/>
            <person name="Rensing S.A."/>
        </authorList>
    </citation>
    <scope>NUCLEOTIDE SEQUENCE [LARGE SCALE GENOMIC DNA]</scope>
    <source>
        <strain evidence="3 4">cv. Gransden 2004</strain>
    </source>
</reference>
<reference evidence="3" key="3">
    <citation type="submission" date="2020-12" db="UniProtKB">
        <authorList>
            <consortium name="EnsemblPlants"/>
        </authorList>
    </citation>
    <scope>IDENTIFICATION</scope>
</reference>